<sequence length="18" mass="2018">MVAILKRRSSCEITGQLL</sequence>
<proteinExistence type="predicted"/>
<name>A0A0E9UXN1_ANGAN</name>
<reference evidence="1" key="2">
    <citation type="journal article" date="2015" name="Fish Shellfish Immunol.">
        <title>Early steps in the European eel (Anguilla anguilla)-Vibrio vulnificus interaction in the gills: Role of the RtxA13 toxin.</title>
        <authorList>
            <person name="Callol A."/>
            <person name="Pajuelo D."/>
            <person name="Ebbesson L."/>
            <person name="Teles M."/>
            <person name="MacKenzie S."/>
            <person name="Amaro C."/>
        </authorList>
    </citation>
    <scope>NUCLEOTIDE SEQUENCE</scope>
</reference>
<organism evidence="1">
    <name type="scientific">Anguilla anguilla</name>
    <name type="common">European freshwater eel</name>
    <name type="synonym">Muraena anguilla</name>
    <dbReference type="NCBI Taxonomy" id="7936"/>
    <lineage>
        <taxon>Eukaryota</taxon>
        <taxon>Metazoa</taxon>
        <taxon>Chordata</taxon>
        <taxon>Craniata</taxon>
        <taxon>Vertebrata</taxon>
        <taxon>Euteleostomi</taxon>
        <taxon>Actinopterygii</taxon>
        <taxon>Neopterygii</taxon>
        <taxon>Teleostei</taxon>
        <taxon>Anguilliformes</taxon>
        <taxon>Anguillidae</taxon>
        <taxon>Anguilla</taxon>
    </lineage>
</organism>
<evidence type="ECO:0000313" key="1">
    <source>
        <dbReference type="EMBL" id="JAH70572.1"/>
    </source>
</evidence>
<reference evidence="1" key="1">
    <citation type="submission" date="2014-11" db="EMBL/GenBank/DDBJ databases">
        <authorList>
            <person name="Amaro Gonzalez C."/>
        </authorList>
    </citation>
    <scope>NUCLEOTIDE SEQUENCE</scope>
</reference>
<accession>A0A0E9UXN1</accession>
<dbReference type="AlphaFoldDB" id="A0A0E9UXN1"/>
<protein>
    <submittedName>
        <fullName evidence="1">Uncharacterized protein</fullName>
    </submittedName>
</protein>
<dbReference type="EMBL" id="GBXM01038005">
    <property type="protein sequence ID" value="JAH70572.1"/>
    <property type="molecule type" value="Transcribed_RNA"/>
</dbReference>